<dbReference type="AlphaFoldDB" id="A0A069AAY1"/>
<dbReference type="EMBL" id="LK932517">
    <property type="protein sequence ID" value="CDS88015.1"/>
    <property type="molecule type" value="Genomic_DNA"/>
</dbReference>
<accession>A0A069AAY1</accession>
<name>A0A069AAY1_CLODI</name>
<sequence length="55" mass="7153">MRKDFLHHIFRKNWTMFYITIYLYNKKENYDNVYYKEIFKGIKKYLDKNYEVSLW</sequence>
<proteinExistence type="predicted"/>
<organism evidence="1">
    <name type="scientific">Clostridioides difficile</name>
    <name type="common">Peptoclostridium difficile</name>
    <dbReference type="NCBI Taxonomy" id="1496"/>
    <lineage>
        <taxon>Bacteria</taxon>
        <taxon>Bacillati</taxon>
        <taxon>Bacillota</taxon>
        <taxon>Clostridia</taxon>
        <taxon>Peptostreptococcales</taxon>
        <taxon>Peptostreptococcaceae</taxon>
        <taxon>Clostridioides</taxon>
    </lineage>
</organism>
<evidence type="ECO:0000313" key="2">
    <source>
        <dbReference type="EMBL" id="CDS88156.1"/>
    </source>
</evidence>
<protein>
    <submittedName>
        <fullName evidence="1">Uncharacterized protein</fullName>
    </submittedName>
</protein>
<dbReference type="EMBL" id="LK932994">
    <property type="protein sequence ID" value="CDT17461.1"/>
    <property type="molecule type" value="Genomic_DNA"/>
</dbReference>
<dbReference type="EMBL" id="LK932403">
    <property type="protein sequence ID" value="CDS88156.1"/>
    <property type="molecule type" value="Genomic_DNA"/>
</dbReference>
<evidence type="ECO:0000313" key="3">
    <source>
        <dbReference type="EMBL" id="CDT17461.1"/>
    </source>
</evidence>
<reference evidence="1" key="1">
    <citation type="submission" date="2014-07" db="EMBL/GenBank/DDBJ databases">
        <authorList>
            <person name="Monot Marc"/>
        </authorList>
    </citation>
    <scope>NUCLEOTIDE SEQUENCE</scope>
    <source>
        <strain evidence="3">7032989</strain>
        <strain evidence="2">7032994</strain>
    </source>
</reference>
<evidence type="ECO:0000313" key="1">
    <source>
        <dbReference type="EMBL" id="CDS88015.1"/>
    </source>
</evidence>
<gene>
    <name evidence="3" type="ORF">BN1095_330415</name>
    <name evidence="1" type="ORF">BN1096_630150</name>
    <name evidence="2" type="ORF">BN1097_640014</name>
</gene>